<dbReference type="SMART" id="SM01092">
    <property type="entry name" value="CO_deh_flav_C"/>
    <property type="match status" value="1"/>
</dbReference>
<dbReference type="InterPro" id="IPR016166">
    <property type="entry name" value="FAD-bd_PCMH"/>
</dbReference>
<dbReference type="AlphaFoldDB" id="A0A917U7X7"/>
<dbReference type="InterPro" id="IPR051312">
    <property type="entry name" value="Diverse_Substr_Oxidored"/>
</dbReference>
<protein>
    <submittedName>
        <fullName evidence="3">Oxidoreductase</fullName>
    </submittedName>
</protein>
<dbReference type="SUPFAM" id="SSF56176">
    <property type="entry name" value="FAD-binding/transporter-associated domain-like"/>
    <property type="match status" value="1"/>
</dbReference>
<dbReference type="SUPFAM" id="SSF55447">
    <property type="entry name" value="CO dehydrogenase flavoprotein C-terminal domain-like"/>
    <property type="match status" value="1"/>
</dbReference>
<dbReference type="InterPro" id="IPR005107">
    <property type="entry name" value="CO_DH_flav_C"/>
</dbReference>
<dbReference type="Gene3D" id="3.30.390.50">
    <property type="entry name" value="CO dehydrogenase flavoprotein, C-terminal domain"/>
    <property type="match status" value="1"/>
</dbReference>
<evidence type="ECO:0000259" key="2">
    <source>
        <dbReference type="PROSITE" id="PS51387"/>
    </source>
</evidence>
<dbReference type="GO" id="GO:0016491">
    <property type="term" value="F:oxidoreductase activity"/>
    <property type="evidence" value="ECO:0007669"/>
    <property type="project" value="UniProtKB-KW"/>
</dbReference>
<dbReference type="Gene3D" id="3.30.43.10">
    <property type="entry name" value="Uridine Diphospho-n-acetylenolpyruvylglucosamine Reductase, domain 2"/>
    <property type="match status" value="1"/>
</dbReference>
<dbReference type="InterPro" id="IPR016169">
    <property type="entry name" value="FAD-bd_PCMH_sub2"/>
</dbReference>
<dbReference type="PANTHER" id="PTHR42659:SF1">
    <property type="entry name" value="OXIDOREDUCTASE"/>
    <property type="match status" value="1"/>
</dbReference>
<dbReference type="InterPro" id="IPR036683">
    <property type="entry name" value="CO_DH_flav_C_dom_sf"/>
</dbReference>
<name>A0A917U7X7_9ACTN</name>
<sequence>MRRVSQHRHGHQTRCGAGLAMKDFAYAAPTSLEQASRLAASRPDAMFVAGGTTVVDLMKEGVLAPNLLIDLNRLPLRDTVVSGGSIVVGTLVTMSALARHPAIRSRFPMLAEALLAGASGQLRNMATVGGNLLQRTRCPYLRDLSVPCNKRVPGSGCQAIGGIDRFHAVLGTTDRCIAVYPSDAATALTALDAVVVVHRNGRSRRVPLTELHLAPAVAARETILEQGDVITGIVLRDVPEARRASYVKVRDRATYAFGLASAAAGLDLDDDGRTIRSARIALGNIATRPWRATAAEAVLAGAQATRSAYEDAAEAALAGAVAGRRNGYKIGLAKGALVRALETAASRP</sequence>
<dbReference type="InterPro" id="IPR016167">
    <property type="entry name" value="FAD-bd_PCMH_sub1"/>
</dbReference>
<dbReference type="PANTHER" id="PTHR42659">
    <property type="entry name" value="XANTHINE DEHYDROGENASE SUBUNIT C-RELATED"/>
    <property type="match status" value="1"/>
</dbReference>
<comment type="caution">
    <text evidence="3">The sequence shown here is derived from an EMBL/GenBank/DDBJ whole genome shotgun (WGS) entry which is preliminary data.</text>
</comment>
<dbReference type="Proteomes" id="UP000642070">
    <property type="component" value="Unassembled WGS sequence"/>
</dbReference>
<organism evidence="3 4">
    <name type="scientific">Dactylosporangium sucinum</name>
    <dbReference type="NCBI Taxonomy" id="1424081"/>
    <lineage>
        <taxon>Bacteria</taxon>
        <taxon>Bacillati</taxon>
        <taxon>Actinomycetota</taxon>
        <taxon>Actinomycetes</taxon>
        <taxon>Micromonosporales</taxon>
        <taxon>Micromonosporaceae</taxon>
        <taxon>Dactylosporangium</taxon>
    </lineage>
</organism>
<evidence type="ECO:0000313" key="4">
    <source>
        <dbReference type="Proteomes" id="UP000642070"/>
    </source>
</evidence>
<dbReference type="InterPro" id="IPR002346">
    <property type="entry name" value="Mopterin_DH_FAD-bd"/>
</dbReference>
<reference evidence="3" key="1">
    <citation type="journal article" date="2014" name="Int. J. Syst. Evol. Microbiol.">
        <title>Complete genome sequence of Corynebacterium casei LMG S-19264T (=DSM 44701T), isolated from a smear-ripened cheese.</title>
        <authorList>
            <consortium name="US DOE Joint Genome Institute (JGI-PGF)"/>
            <person name="Walter F."/>
            <person name="Albersmeier A."/>
            <person name="Kalinowski J."/>
            <person name="Ruckert C."/>
        </authorList>
    </citation>
    <scope>NUCLEOTIDE SEQUENCE</scope>
    <source>
        <strain evidence="3">JCM 19831</strain>
    </source>
</reference>
<gene>
    <name evidence="3" type="ORF">GCM10007977_077750</name>
</gene>
<accession>A0A917U7X7</accession>
<evidence type="ECO:0000256" key="1">
    <source>
        <dbReference type="ARBA" id="ARBA00023002"/>
    </source>
</evidence>
<keyword evidence="4" id="KW-1185">Reference proteome</keyword>
<feature type="domain" description="FAD-binding PCMH-type" evidence="2">
    <location>
        <begin position="19"/>
        <end position="240"/>
    </location>
</feature>
<dbReference type="GO" id="GO:0071949">
    <property type="term" value="F:FAD binding"/>
    <property type="evidence" value="ECO:0007669"/>
    <property type="project" value="InterPro"/>
</dbReference>
<dbReference type="EMBL" id="BMPI01000050">
    <property type="protein sequence ID" value="GGM64745.1"/>
    <property type="molecule type" value="Genomic_DNA"/>
</dbReference>
<dbReference type="PROSITE" id="PS51387">
    <property type="entry name" value="FAD_PCMH"/>
    <property type="match status" value="1"/>
</dbReference>
<dbReference type="InterPro" id="IPR036318">
    <property type="entry name" value="FAD-bd_PCMH-like_sf"/>
</dbReference>
<dbReference type="Gene3D" id="3.30.465.10">
    <property type="match status" value="2"/>
</dbReference>
<keyword evidence="1" id="KW-0560">Oxidoreductase</keyword>
<proteinExistence type="predicted"/>
<evidence type="ECO:0000313" key="3">
    <source>
        <dbReference type="EMBL" id="GGM64745.1"/>
    </source>
</evidence>
<dbReference type="Pfam" id="PF00941">
    <property type="entry name" value="FAD_binding_5"/>
    <property type="match status" value="1"/>
</dbReference>
<reference evidence="3" key="2">
    <citation type="submission" date="2020-09" db="EMBL/GenBank/DDBJ databases">
        <authorList>
            <person name="Sun Q."/>
            <person name="Ohkuma M."/>
        </authorList>
    </citation>
    <scope>NUCLEOTIDE SEQUENCE</scope>
    <source>
        <strain evidence="3">JCM 19831</strain>
    </source>
</reference>
<dbReference type="Pfam" id="PF03450">
    <property type="entry name" value="CO_deh_flav_C"/>
    <property type="match status" value="1"/>
</dbReference>